<dbReference type="OrthoDB" id="7487383at2759"/>
<keyword evidence="2" id="KW-1185">Reference proteome</keyword>
<gene>
    <name evidence="1" type="ORF">EVAR_5697_1</name>
</gene>
<organism evidence="1 2">
    <name type="scientific">Eumeta variegata</name>
    <name type="common">Bagworm moth</name>
    <name type="synonym">Eumeta japonica</name>
    <dbReference type="NCBI Taxonomy" id="151549"/>
    <lineage>
        <taxon>Eukaryota</taxon>
        <taxon>Metazoa</taxon>
        <taxon>Ecdysozoa</taxon>
        <taxon>Arthropoda</taxon>
        <taxon>Hexapoda</taxon>
        <taxon>Insecta</taxon>
        <taxon>Pterygota</taxon>
        <taxon>Neoptera</taxon>
        <taxon>Endopterygota</taxon>
        <taxon>Lepidoptera</taxon>
        <taxon>Glossata</taxon>
        <taxon>Ditrysia</taxon>
        <taxon>Tineoidea</taxon>
        <taxon>Psychidae</taxon>
        <taxon>Oiketicinae</taxon>
        <taxon>Eumeta</taxon>
    </lineage>
</organism>
<proteinExistence type="predicted"/>
<accession>A0A4C1TAD8</accession>
<reference evidence="1 2" key="1">
    <citation type="journal article" date="2019" name="Commun. Biol.">
        <title>The bagworm genome reveals a unique fibroin gene that provides high tensile strength.</title>
        <authorList>
            <person name="Kono N."/>
            <person name="Nakamura H."/>
            <person name="Ohtoshi R."/>
            <person name="Tomita M."/>
            <person name="Numata K."/>
            <person name="Arakawa K."/>
        </authorList>
    </citation>
    <scope>NUCLEOTIDE SEQUENCE [LARGE SCALE GENOMIC DNA]</scope>
</reference>
<evidence type="ECO:0000313" key="1">
    <source>
        <dbReference type="EMBL" id="GBP10387.1"/>
    </source>
</evidence>
<evidence type="ECO:0000313" key="2">
    <source>
        <dbReference type="Proteomes" id="UP000299102"/>
    </source>
</evidence>
<dbReference type="EMBL" id="BGZK01000040">
    <property type="protein sequence ID" value="GBP10387.1"/>
    <property type="molecule type" value="Genomic_DNA"/>
</dbReference>
<name>A0A4C1TAD8_EUMVA</name>
<comment type="caution">
    <text evidence="1">The sequence shown here is derived from an EMBL/GenBank/DDBJ whole genome shotgun (WGS) entry which is preliminary data.</text>
</comment>
<dbReference type="Proteomes" id="UP000299102">
    <property type="component" value="Unassembled WGS sequence"/>
</dbReference>
<protein>
    <submittedName>
        <fullName evidence="1">Uncharacterized protein</fullName>
    </submittedName>
</protein>
<dbReference type="AlphaFoldDB" id="A0A4C1TAD8"/>
<sequence length="239" mass="26905">MRAMALDSAKGSLERIVPADQFGFVDGRMANVGVGCTFVRNCAETGIIRFCLRIAQWVFESNRIISHALGYGAHVSRHRRVGHKDDQQFLICTRHIVQPKQCTASAAAQSGGDSIAPRRRAGRAGAGGVSTEISCWRDAVFQVMHFQKSPFYNLRSCTDLKSLFLVYIRLTSVHDLLEVRNDNWGALMEEITPTHKAYWQLAKAFRLDGYEFALRKPDNTFASNDRDKTECLAFSIERQ</sequence>